<dbReference type="GO" id="GO:0005634">
    <property type="term" value="C:nucleus"/>
    <property type="evidence" value="ECO:0007669"/>
    <property type="project" value="UniProtKB-SubCell"/>
</dbReference>
<keyword evidence="4" id="KW-0804">Transcription</keyword>
<feature type="region of interest" description="Disordered" evidence="6">
    <location>
        <begin position="1"/>
        <end position="93"/>
    </location>
</feature>
<keyword evidence="2" id="KW-0805">Transcription regulation</keyword>
<feature type="compositionally biased region" description="Basic and acidic residues" evidence="6">
    <location>
        <begin position="295"/>
        <end position="304"/>
    </location>
</feature>
<evidence type="ECO:0000256" key="1">
    <source>
        <dbReference type="ARBA" id="ARBA00004123"/>
    </source>
</evidence>
<dbReference type="InterPro" id="IPR017887">
    <property type="entry name" value="TF_TCP_subgr"/>
</dbReference>
<feature type="compositionally biased region" description="Basic residues" evidence="6">
    <location>
        <begin position="83"/>
        <end position="93"/>
    </location>
</feature>
<dbReference type="Pfam" id="PF03634">
    <property type="entry name" value="TCP"/>
    <property type="match status" value="1"/>
</dbReference>
<dbReference type="GO" id="GO:0003700">
    <property type="term" value="F:DNA-binding transcription factor activity"/>
    <property type="evidence" value="ECO:0007669"/>
    <property type="project" value="InterPro"/>
</dbReference>
<dbReference type="PANTHER" id="PTHR31072">
    <property type="entry name" value="TRANSCRIPTION FACTOR TCP4-RELATED"/>
    <property type="match status" value="1"/>
</dbReference>
<evidence type="ECO:0000256" key="5">
    <source>
        <dbReference type="ARBA" id="ARBA00023242"/>
    </source>
</evidence>
<keyword evidence="3" id="KW-0238">DNA-binding</keyword>
<feature type="compositionally biased region" description="Low complexity" evidence="6">
    <location>
        <begin position="69"/>
        <end position="78"/>
    </location>
</feature>
<gene>
    <name evidence="8" type="ORF">SAY86_013616</name>
</gene>
<keyword evidence="9" id="KW-1185">Reference proteome</keyword>
<feature type="compositionally biased region" description="Low complexity" evidence="6">
    <location>
        <begin position="21"/>
        <end position="35"/>
    </location>
</feature>
<proteinExistence type="predicted"/>
<organism evidence="8 9">
    <name type="scientific">Trapa natans</name>
    <name type="common">Water chestnut</name>
    <dbReference type="NCBI Taxonomy" id="22666"/>
    <lineage>
        <taxon>Eukaryota</taxon>
        <taxon>Viridiplantae</taxon>
        <taxon>Streptophyta</taxon>
        <taxon>Embryophyta</taxon>
        <taxon>Tracheophyta</taxon>
        <taxon>Spermatophyta</taxon>
        <taxon>Magnoliopsida</taxon>
        <taxon>eudicotyledons</taxon>
        <taxon>Gunneridae</taxon>
        <taxon>Pentapetalae</taxon>
        <taxon>rosids</taxon>
        <taxon>malvids</taxon>
        <taxon>Myrtales</taxon>
        <taxon>Lythraceae</taxon>
        <taxon>Trapa</taxon>
    </lineage>
</organism>
<dbReference type="PANTHER" id="PTHR31072:SF274">
    <property type="entry name" value="TCP DOMAIN-CONTAINING PROTEIN"/>
    <property type="match status" value="1"/>
</dbReference>
<dbReference type="Proteomes" id="UP001346149">
    <property type="component" value="Unassembled WGS sequence"/>
</dbReference>
<feature type="compositionally biased region" description="Polar residues" evidence="6">
    <location>
        <begin position="1"/>
        <end position="20"/>
    </location>
</feature>
<evidence type="ECO:0000256" key="4">
    <source>
        <dbReference type="ARBA" id="ARBA00023163"/>
    </source>
</evidence>
<dbReference type="PROSITE" id="PS51369">
    <property type="entry name" value="TCP"/>
    <property type="match status" value="1"/>
</dbReference>
<name>A0AAN7QMR8_TRANT</name>
<dbReference type="InterPro" id="IPR005333">
    <property type="entry name" value="Transcription_factor_TCP"/>
</dbReference>
<reference evidence="8 9" key="1">
    <citation type="journal article" date="2023" name="Hortic Res">
        <title>Pangenome of water caltrop reveals structural variations and asymmetric subgenome divergence after allopolyploidization.</title>
        <authorList>
            <person name="Zhang X."/>
            <person name="Chen Y."/>
            <person name="Wang L."/>
            <person name="Yuan Y."/>
            <person name="Fang M."/>
            <person name="Shi L."/>
            <person name="Lu R."/>
            <person name="Comes H.P."/>
            <person name="Ma Y."/>
            <person name="Chen Y."/>
            <person name="Huang G."/>
            <person name="Zhou Y."/>
            <person name="Zheng Z."/>
            <person name="Qiu Y."/>
        </authorList>
    </citation>
    <scope>NUCLEOTIDE SEQUENCE [LARGE SCALE GENOMIC DNA]</scope>
    <source>
        <strain evidence="8">F231</strain>
    </source>
</reference>
<feature type="compositionally biased region" description="Low complexity" evidence="6">
    <location>
        <begin position="312"/>
        <end position="322"/>
    </location>
</feature>
<evidence type="ECO:0000256" key="2">
    <source>
        <dbReference type="ARBA" id="ARBA00023015"/>
    </source>
</evidence>
<sequence length="333" mass="34107">MEPSGSSSGPAGTNSYTNMASSDGYQNGSSNNNSNKPAEIKDFQILVPASKDLEGGGGRDDSTRKQEVSAAATAAPRRSSTKDRHKKVDGRGRRIRMPALCAARIFQLTRELGHKTDGETIQWLLQQAEPSIIAATGTGTVPASTLTTAGPSVSEHGTSNAGGMNSGKMEGLGQNLIGFQGLSRQGLPIIGGGFGIARSQVGGVLWPSAGGVGPGGFVSYPDIPSSSFGFHGVEFPTVNMGLVNFQAFFPGSNNQQLVPGLELGLSQDNSNNSVSATAGGGVLGSQGLSHLYHQQQKEAGHGRENGAGITVAAAAAQKPQAAVEDDDSQGSEE</sequence>
<feature type="region of interest" description="Disordered" evidence="6">
    <location>
        <begin position="293"/>
        <end position="333"/>
    </location>
</feature>
<evidence type="ECO:0000256" key="3">
    <source>
        <dbReference type="ARBA" id="ARBA00023125"/>
    </source>
</evidence>
<comment type="subcellular location">
    <subcellularLocation>
        <location evidence="1">Nucleus</location>
    </subcellularLocation>
</comment>
<evidence type="ECO:0000256" key="6">
    <source>
        <dbReference type="SAM" id="MobiDB-lite"/>
    </source>
</evidence>
<feature type="domain" description="TCP" evidence="7">
    <location>
        <begin position="81"/>
        <end position="135"/>
    </location>
</feature>
<dbReference type="GO" id="GO:0043565">
    <property type="term" value="F:sequence-specific DNA binding"/>
    <property type="evidence" value="ECO:0007669"/>
    <property type="project" value="TreeGrafter"/>
</dbReference>
<protein>
    <recommendedName>
        <fullName evidence="7">TCP domain-containing protein</fullName>
    </recommendedName>
</protein>
<comment type="caution">
    <text evidence="8">The sequence shown here is derived from an EMBL/GenBank/DDBJ whole genome shotgun (WGS) entry which is preliminary data.</text>
</comment>
<dbReference type="AlphaFoldDB" id="A0AAN7QMR8"/>
<accession>A0AAN7QMR8</accession>
<evidence type="ECO:0000313" key="8">
    <source>
        <dbReference type="EMBL" id="KAK4771841.1"/>
    </source>
</evidence>
<keyword evidence="5" id="KW-0539">Nucleus</keyword>
<evidence type="ECO:0000313" key="9">
    <source>
        <dbReference type="Proteomes" id="UP001346149"/>
    </source>
</evidence>
<evidence type="ECO:0000259" key="7">
    <source>
        <dbReference type="PROSITE" id="PS51369"/>
    </source>
</evidence>
<dbReference type="EMBL" id="JAXQNO010000020">
    <property type="protein sequence ID" value="KAK4771841.1"/>
    <property type="molecule type" value="Genomic_DNA"/>
</dbReference>
<feature type="compositionally biased region" description="Acidic residues" evidence="6">
    <location>
        <begin position="323"/>
        <end position="333"/>
    </location>
</feature>
<feature type="compositionally biased region" description="Basic and acidic residues" evidence="6">
    <location>
        <begin position="51"/>
        <end position="67"/>
    </location>
</feature>